<reference evidence="1 2" key="1">
    <citation type="submission" date="2017-10" db="EMBL/GenBank/DDBJ databases">
        <title>Development of genomic resources for the powdery mildew, Erysiphe pulchra.</title>
        <authorList>
            <person name="Wadl P.A."/>
            <person name="Mack B.M."/>
            <person name="Moore G."/>
            <person name="Beltz S.B."/>
        </authorList>
    </citation>
    <scope>NUCLEOTIDE SEQUENCE [LARGE SCALE GENOMIC DNA]</scope>
    <source>
        <strain evidence="1">Cflorida</strain>
    </source>
</reference>
<accession>A0A2S4PWA5</accession>
<comment type="caution">
    <text evidence="1">The sequence shown here is derived from an EMBL/GenBank/DDBJ whole genome shotgun (WGS) entry which is preliminary data.</text>
</comment>
<gene>
    <name evidence="1" type="ORF">EPUL_002804</name>
</gene>
<protein>
    <submittedName>
        <fullName evidence="1">Uncharacterized protein</fullName>
    </submittedName>
</protein>
<evidence type="ECO:0000313" key="2">
    <source>
        <dbReference type="Proteomes" id="UP000237438"/>
    </source>
</evidence>
<dbReference type="Proteomes" id="UP000237438">
    <property type="component" value="Unassembled WGS sequence"/>
</dbReference>
<feature type="non-terminal residue" evidence="1">
    <location>
        <position position="188"/>
    </location>
</feature>
<dbReference type="EMBL" id="PEDP01000362">
    <property type="protein sequence ID" value="POS86287.1"/>
    <property type="molecule type" value="Genomic_DNA"/>
</dbReference>
<organism evidence="1 2">
    <name type="scientific">Erysiphe pulchra</name>
    <dbReference type="NCBI Taxonomy" id="225359"/>
    <lineage>
        <taxon>Eukaryota</taxon>
        <taxon>Fungi</taxon>
        <taxon>Dikarya</taxon>
        <taxon>Ascomycota</taxon>
        <taxon>Pezizomycotina</taxon>
        <taxon>Leotiomycetes</taxon>
        <taxon>Erysiphales</taxon>
        <taxon>Erysiphaceae</taxon>
        <taxon>Erysiphe</taxon>
    </lineage>
</organism>
<evidence type="ECO:0000313" key="1">
    <source>
        <dbReference type="EMBL" id="POS86287.1"/>
    </source>
</evidence>
<sequence>MFVGKKTVGHGSTIQNKKKVMQEIAMQTIKDLKKESFTGVNDAEDFQNEPWESHYITSFGSITNTEARLTTNALINNAFLYVFALSHLQGIKNSISSHTFISILNRYGPDKSAGLLIDTGAAKYSSVGKAQMTALRQLSPDITIDELNKNEPWTIHFGMGEITAKKRSKCLNFNVREHVLKYNEYRRY</sequence>
<dbReference type="AlphaFoldDB" id="A0A2S4PWA5"/>
<proteinExistence type="predicted"/>
<name>A0A2S4PWA5_9PEZI</name>
<keyword evidence="2" id="KW-1185">Reference proteome</keyword>